<gene>
    <name evidence="1" type="ORF">METZ01_LOCUS34120</name>
</gene>
<dbReference type="AlphaFoldDB" id="A0A381QPF4"/>
<dbReference type="EMBL" id="UINC01001460">
    <property type="protein sequence ID" value="SUZ81266.1"/>
    <property type="molecule type" value="Genomic_DNA"/>
</dbReference>
<accession>A0A381QPF4</accession>
<protein>
    <recommendedName>
        <fullName evidence="2">Histidine kinase/HSP90-like ATPase domain-containing protein</fullName>
    </recommendedName>
</protein>
<organism evidence="1">
    <name type="scientific">marine metagenome</name>
    <dbReference type="NCBI Taxonomy" id="408172"/>
    <lineage>
        <taxon>unclassified sequences</taxon>
        <taxon>metagenomes</taxon>
        <taxon>ecological metagenomes</taxon>
    </lineage>
</organism>
<proteinExistence type="predicted"/>
<evidence type="ECO:0000313" key="1">
    <source>
        <dbReference type="EMBL" id="SUZ81266.1"/>
    </source>
</evidence>
<sequence length="49" mass="5182">MCRGYGLPNIKDGAERLGGVLYIESSLGTVTKLDIKVPMPVPTARPPLG</sequence>
<reference evidence="1" key="1">
    <citation type="submission" date="2018-05" db="EMBL/GenBank/DDBJ databases">
        <authorList>
            <person name="Lanie J.A."/>
            <person name="Ng W.-L."/>
            <person name="Kazmierczak K.M."/>
            <person name="Andrzejewski T.M."/>
            <person name="Davidsen T.M."/>
            <person name="Wayne K.J."/>
            <person name="Tettelin H."/>
            <person name="Glass J.I."/>
            <person name="Rusch D."/>
            <person name="Podicherti R."/>
            <person name="Tsui H.-C.T."/>
            <person name="Winkler M.E."/>
        </authorList>
    </citation>
    <scope>NUCLEOTIDE SEQUENCE</scope>
</reference>
<evidence type="ECO:0008006" key="2">
    <source>
        <dbReference type="Google" id="ProtNLM"/>
    </source>
</evidence>
<name>A0A381QPF4_9ZZZZ</name>